<dbReference type="AlphaFoldDB" id="A0A428Z8H2"/>
<dbReference type="InterPro" id="IPR001248">
    <property type="entry name" value="Pur-cyt_permease"/>
</dbReference>
<dbReference type="PANTHER" id="PTHR31806">
    <property type="entry name" value="PURINE-CYTOSINE PERMEASE FCY2-RELATED"/>
    <property type="match status" value="1"/>
</dbReference>
<feature type="transmembrane region" description="Helical" evidence="8">
    <location>
        <begin position="405"/>
        <end position="426"/>
    </location>
</feature>
<dbReference type="GO" id="GO:0022857">
    <property type="term" value="F:transmembrane transporter activity"/>
    <property type="evidence" value="ECO:0007669"/>
    <property type="project" value="InterPro"/>
</dbReference>
<feature type="transmembrane region" description="Helical" evidence="8">
    <location>
        <begin position="115"/>
        <end position="140"/>
    </location>
</feature>
<name>A0A428Z8H2_KIBAR</name>
<dbReference type="EMBL" id="QHKI01000017">
    <property type="protein sequence ID" value="RSM84293.1"/>
    <property type="molecule type" value="Genomic_DNA"/>
</dbReference>
<keyword evidence="3 7" id="KW-0813">Transport</keyword>
<dbReference type="Pfam" id="PF02133">
    <property type="entry name" value="Transp_cyt_pur"/>
    <property type="match status" value="1"/>
</dbReference>
<dbReference type="PANTHER" id="PTHR31806:SF1">
    <property type="entry name" value="PURINE-CYTOSINE PERMEASE FCY2-RELATED"/>
    <property type="match status" value="1"/>
</dbReference>
<evidence type="ECO:0000256" key="2">
    <source>
        <dbReference type="ARBA" id="ARBA00008974"/>
    </source>
</evidence>
<feature type="transmembrane region" description="Helical" evidence="8">
    <location>
        <begin position="152"/>
        <end position="172"/>
    </location>
</feature>
<dbReference type="OrthoDB" id="9809167at2"/>
<feature type="transmembrane region" description="Helical" evidence="8">
    <location>
        <begin position="178"/>
        <end position="198"/>
    </location>
</feature>
<feature type="transmembrane region" description="Helical" evidence="8">
    <location>
        <begin position="364"/>
        <end position="385"/>
    </location>
</feature>
<gene>
    <name evidence="9" type="ORF">DMH04_21570</name>
</gene>
<dbReference type="GO" id="GO:0005886">
    <property type="term" value="C:plasma membrane"/>
    <property type="evidence" value="ECO:0007669"/>
    <property type="project" value="TreeGrafter"/>
</dbReference>
<feature type="transmembrane region" description="Helical" evidence="8">
    <location>
        <begin position="276"/>
        <end position="298"/>
    </location>
</feature>
<comment type="caution">
    <text evidence="9">The sequence shown here is derived from an EMBL/GenBank/DDBJ whole genome shotgun (WGS) entry which is preliminary data.</text>
</comment>
<feature type="transmembrane region" description="Helical" evidence="8">
    <location>
        <begin position="446"/>
        <end position="470"/>
    </location>
</feature>
<evidence type="ECO:0000256" key="6">
    <source>
        <dbReference type="ARBA" id="ARBA00023136"/>
    </source>
</evidence>
<dbReference type="Gene3D" id="1.10.4160.10">
    <property type="entry name" value="Hydantoin permease"/>
    <property type="match status" value="1"/>
</dbReference>
<dbReference type="InterPro" id="IPR026030">
    <property type="entry name" value="Pur-cyt_permease_Fcy2/21/22"/>
</dbReference>
<evidence type="ECO:0000256" key="4">
    <source>
        <dbReference type="ARBA" id="ARBA00022692"/>
    </source>
</evidence>
<comment type="subcellular location">
    <subcellularLocation>
        <location evidence="1">Membrane</location>
        <topology evidence="1">Multi-pass membrane protein</topology>
    </subcellularLocation>
</comment>
<feature type="transmembrane region" description="Helical" evidence="8">
    <location>
        <begin position="39"/>
        <end position="63"/>
    </location>
</feature>
<protein>
    <submittedName>
        <fullName evidence="9">Thiamine permease</fullName>
    </submittedName>
</protein>
<evidence type="ECO:0000313" key="10">
    <source>
        <dbReference type="Proteomes" id="UP000287547"/>
    </source>
</evidence>
<dbReference type="PIRSF" id="PIRSF002744">
    <property type="entry name" value="Pur-cyt_permease"/>
    <property type="match status" value="1"/>
</dbReference>
<evidence type="ECO:0000313" key="9">
    <source>
        <dbReference type="EMBL" id="RSM84293.1"/>
    </source>
</evidence>
<keyword evidence="4 8" id="KW-0812">Transmembrane</keyword>
<evidence type="ECO:0000256" key="1">
    <source>
        <dbReference type="ARBA" id="ARBA00004141"/>
    </source>
</evidence>
<organism evidence="9 10">
    <name type="scientific">Kibdelosporangium aridum</name>
    <dbReference type="NCBI Taxonomy" id="2030"/>
    <lineage>
        <taxon>Bacteria</taxon>
        <taxon>Bacillati</taxon>
        <taxon>Actinomycetota</taxon>
        <taxon>Actinomycetes</taxon>
        <taxon>Pseudonocardiales</taxon>
        <taxon>Pseudonocardiaceae</taxon>
        <taxon>Kibdelosporangium</taxon>
    </lineage>
</organism>
<evidence type="ECO:0000256" key="7">
    <source>
        <dbReference type="PIRNR" id="PIRNR002744"/>
    </source>
</evidence>
<reference evidence="9 10" key="1">
    <citation type="submission" date="2018-05" db="EMBL/GenBank/DDBJ databases">
        <title>Evolution of GPA BGCs.</title>
        <authorList>
            <person name="Waglechner N."/>
            <person name="Wright G.D."/>
        </authorList>
    </citation>
    <scope>NUCLEOTIDE SEQUENCE [LARGE SCALE GENOMIC DNA]</scope>
    <source>
        <strain evidence="9 10">A82846</strain>
    </source>
</reference>
<keyword evidence="6 7" id="KW-0472">Membrane</keyword>
<proteinExistence type="inferred from homology"/>
<feature type="transmembrane region" description="Helical" evidence="8">
    <location>
        <begin position="333"/>
        <end position="352"/>
    </location>
</feature>
<evidence type="ECO:0000256" key="5">
    <source>
        <dbReference type="ARBA" id="ARBA00022989"/>
    </source>
</evidence>
<sequence>MEQGGQPVVGVARDSWQIEQKGIDWVGDTERHSSPPSLFWPWTAANFSFFTVAYGVFVVGLGLNPWQGALAVAIGLAVSYPVVGLVARAGTKGGAPTMTLSRAAFGHHGNKLPTFFVYLSLVGWETVSVTLGVLATRTILDRISPDLNNTPMVVLGFVITAGLVMAIAIYGYDVILRVQKWITLAVAVAVVGYLLIIIPDLDFSSETGTAGVALVIGGITLVIANGIGWTPGGADYSRYTKGSAKSVVWWTAIGGATAPAVLMLFGVLLTAGNPALAAAAAADPIGAFAVALPTWFLIPFLLATILSVIAGAVFNLYSSGLNLLALGLKMPRWVAVAIDGVLMIIGGIYLVFISPSFFAPVQAFLIVIGVVTAAWSAIFVTDMFLHRKGGYDKDALYDPSGKYGAFNAAGVLSIVVAIVVGLGLVTSADENIRTILGYWLTPAAEAGSVGASNIGVAVAFVIGAALYGLLSTTLLRPAGRSG</sequence>
<feature type="transmembrane region" description="Helical" evidence="8">
    <location>
        <begin position="247"/>
        <end position="269"/>
    </location>
</feature>
<accession>A0A428Z8H2</accession>
<evidence type="ECO:0000256" key="8">
    <source>
        <dbReference type="SAM" id="Phobius"/>
    </source>
</evidence>
<dbReference type="Proteomes" id="UP000287547">
    <property type="component" value="Unassembled WGS sequence"/>
</dbReference>
<evidence type="ECO:0000256" key="3">
    <source>
        <dbReference type="ARBA" id="ARBA00022448"/>
    </source>
</evidence>
<feature type="transmembrane region" description="Helical" evidence="8">
    <location>
        <begin position="304"/>
        <end position="326"/>
    </location>
</feature>
<keyword evidence="5 8" id="KW-1133">Transmembrane helix</keyword>
<feature type="transmembrane region" description="Helical" evidence="8">
    <location>
        <begin position="70"/>
        <end position="90"/>
    </location>
</feature>
<feature type="transmembrane region" description="Helical" evidence="8">
    <location>
        <begin position="210"/>
        <end position="227"/>
    </location>
</feature>
<comment type="similarity">
    <text evidence="2 7">Belongs to the purine-cytosine permease (2.A.39) family.</text>
</comment>